<evidence type="ECO:0000256" key="6">
    <source>
        <dbReference type="ARBA" id="ARBA00022989"/>
    </source>
</evidence>
<feature type="transmembrane region" description="Helical" evidence="8">
    <location>
        <begin position="210"/>
        <end position="230"/>
    </location>
</feature>
<gene>
    <name evidence="10" type="ORF">C4900_09325</name>
</gene>
<dbReference type="OrthoDB" id="9150135at2"/>
<feature type="transmembrane region" description="Helical" evidence="8">
    <location>
        <begin position="337"/>
        <end position="361"/>
    </location>
</feature>
<evidence type="ECO:0000256" key="1">
    <source>
        <dbReference type="ARBA" id="ARBA00004429"/>
    </source>
</evidence>
<dbReference type="InterPro" id="IPR026032">
    <property type="entry name" value="HcaT-like"/>
</dbReference>
<evidence type="ECO:0000259" key="9">
    <source>
        <dbReference type="PROSITE" id="PS50850"/>
    </source>
</evidence>
<keyword evidence="6 8" id="KW-1133">Transmembrane helix</keyword>
<dbReference type="NCBIfam" id="NF037955">
    <property type="entry name" value="mfs"/>
    <property type="match status" value="1"/>
</dbReference>
<sequence>MPGQAPQTRIIGRPRARHPLILLGRAPCARSAVPGNSPLDRAVGCAPPGGVSLSPRRPHGDWPRSAFYACYFSALGALVPYWPLYLRQRGFGPRALGDLMALLALSRVIAPYVGGALSDYFGHRMTAVRGGAILAFACFLTIPWAHGFVAMAAVMMAFSFFWYATLPPVEASTLAFHGDRYGRIRLWGSIGFIIAVLGLGPVLGRFGAATVVPVIAMLLFGLWLATLGLAPFTSPVASGARRPIQRGLLPFLAACFLMQVSYGPYYTFYSLYLAHYGYSTAAIGALWALGVICEVLVFWQAGRFFAHFRESRLLAFTFALAVVRWVLIALFPRSWPLLALAQTFHAFTFGLYHAVAVRLVSRFAAPGAKARAQAIYGTAAGAGAAAGAAMSGYLWVALGREGMFLAAAAVAAVGFAIIARRRIAPVEPAF</sequence>
<feature type="transmembrane region" description="Helical" evidence="8">
    <location>
        <begin position="65"/>
        <end position="84"/>
    </location>
</feature>
<dbReference type="Gene3D" id="1.20.1250.20">
    <property type="entry name" value="MFS general substrate transporter like domains"/>
    <property type="match status" value="2"/>
</dbReference>
<dbReference type="InterPro" id="IPR020846">
    <property type="entry name" value="MFS_dom"/>
</dbReference>
<keyword evidence="11" id="KW-1185">Reference proteome</keyword>
<comment type="caution">
    <text evidence="10">The sequence shown here is derived from an EMBL/GenBank/DDBJ whole genome shotgun (WGS) entry which is preliminary data.</text>
</comment>
<protein>
    <submittedName>
        <fullName evidence="10">MFS transporter</fullName>
    </submittedName>
</protein>
<reference evidence="10 11" key="1">
    <citation type="submission" date="2018-02" db="EMBL/GenBank/DDBJ databases">
        <title>Insights into the biology of acidophilic members of the Acidiferrobacteraceae family derived from comparative genomic analyses.</title>
        <authorList>
            <person name="Issotta F."/>
            <person name="Thyssen C."/>
            <person name="Mena C."/>
            <person name="Moya A."/>
            <person name="Bellenberg S."/>
            <person name="Sproer C."/>
            <person name="Covarrubias P.C."/>
            <person name="Sand W."/>
            <person name="Quatrini R."/>
            <person name="Vera M."/>
        </authorList>
    </citation>
    <scope>NUCLEOTIDE SEQUENCE [LARGE SCALE GENOMIC DNA]</scope>
    <source>
        <strain evidence="11">m-1</strain>
    </source>
</reference>
<keyword evidence="2" id="KW-0813">Transport</keyword>
<keyword evidence="7 8" id="KW-0472">Membrane</keyword>
<dbReference type="SUPFAM" id="SSF103473">
    <property type="entry name" value="MFS general substrate transporter"/>
    <property type="match status" value="2"/>
</dbReference>
<dbReference type="InterPro" id="IPR024989">
    <property type="entry name" value="MFS_assoc_dom"/>
</dbReference>
<feature type="domain" description="Major facilitator superfamily (MFS) profile" evidence="9">
    <location>
        <begin position="209"/>
        <end position="430"/>
    </location>
</feature>
<name>A0A368HCH2_9GAMM</name>
<proteinExistence type="predicted"/>
<keyword evidence="5 8" id="KW-0812">Transmembrane</keyword>
<keyword evidence="4" id="KW-0997">Cell inner membrane</keyword>
<dbReference type="InterPro" id="IPR036259">
    <property type="entry name" value="MFS_trans_sf"/>
</dbReference>
<feature type="transmembrane region" description="Helical" evidence="8">
    <location>
        <begin position="402"/>
        <end position="419"/>
    </location>
</feature>
<dbReference type="PIRSF" id="PIRSF004925">
    <property type="entry name" value="HcaT"/>
    <property type="match status" value="1"/>
</dbReference>
<evidence type="ECO:0000256" key="7">
    <source>
        <dbReference type="ARBA" id="ARBA00023136"/>
    </source>
</evidence>
<dbReference type="AlphaFoldDB" id="A0A368HCH2"/>
<feature type="transmembrane region" description="Helical" evidence="8">
    <location>
        <begin position="251"/>
        <end position="272"/>
    </location>
</feature>
<evidence type="ECO:0000256" key="3">
    <source>
        <dbReference type="ARBA" id="ARBA00022475"/>
    </source>
</evidence>
<feature type="transmembrane region" description="Helical" evidence="8">
    <location>
        <begin position="313"/>
        <end position="331"/>
    </location>
</feature>
<dbReference type="PROSITE" id="PS50850">
    <property type="entry name" value="MFS"/>
    <property type="match status" value="1"/>
</dbReference>
<feature type="transmembrane region" description="Helical" evidence="8">
    <location>
        <begin position="373"/>
        <end position="396"/>
    </location>
</feature>
<feature type="transmembrane region" description="Helical" evidence="8">
    <location>
        <begin position="184"/>
        <end position="204"/>
    </location>
</feature>
<evidence type="ECO:0000256" key="2">
    <source>
        <dbReference type="ARBA" id="ARBA00022448"/>
    </source>
</evidence>
<evidence type="ECO:0000313" key="10">
    <source>
        <dbReference type="EMBL" id="RCN56068.1"/>
    </source>
</evidence>
<organism evidence="10 11">
    <name type="scientific">Acidiferrobacter thiooxydans</name>
    <dbReference type="NCBI Taxonomy" id="163359"/>
    <lineage>
        <taxon>Bacteria</taxon>
        <taxon>Pseudomonadati</taxon>
        <taxon>Pseudomonadota</taxon>
        <taxon>Gammaproteobacteria</taxon>
        <taxon>Acidiferrobacterales</taxon>
        <taxon>Acidiferrobacteraceae</taxon>
        <taxon>Acidiferrobacter</taxon>
    </lineage>
</organism>
<dbReference type="PANTHER" id="PTHR23522">
    <property type="entry name" value="BLL5896 PROTEIN"/>
    <property type="match status" value="1"/>
</dbReference>
<accession>A0A368HCH2</accession>
<evidence type="ECO:0000256" key="5">
    <source>
        <dbReference type="ARBA" id="ARBA00022692"/>
    </source>
</evidence>
<dbReference type="EMBL" id="PSYR01000002">
    <property type="protein sequence ID" value="RCN56068.1"/>
    <property type="molecule type" value="Genomic_DNA"/>
</dbReference>
<dbReference type="Proteomes" id="UP000253250">
    <property type="component" value="Unassembled WGS sequence"/>
</dbReference>
<dbReference type="GO" id="GO:0005886">
    <property type="term" value="C:plasma membrane"/>
    <property type="evidence" value="ECO:0007669"/>
    <property type="project" value="UniProtKB-SubCell"/>
</dbReference>
<feature type="transmembrane region" description="Helical" evidence="8">
    <location>
        <begin position="278"/>
        <end position="301"/>
    </location>
</feature>
<feature type="transmembrane region" description="Helical" evidence="8">
    <location>
        <begin position="96"/>
        <end position="113"/>
    </location>
</feature>
<keyword evidence="3" id="KW-1003">Cell membrane</keyword>
<dbReference type="GO" id="GO:0030395">
    <property type="term" value="F:lactose binding"/>
    <property type="evidence" value="ECO:0007669"/>
    <property type="project" value="TreeGrafter"/>
</dbReference>
<dbReference type="GO" id="GO:0015528">
    <property type="term" value="F:lactose:proton symporter activity"/>
    <property type="evidence" value="ECO:0007669"/>
    <property type="project" value="TreeGrafter"/>
</dbReference>
<evidence type="ECO:0000256" key="4">
    <source>
        <dbReference type="ARBA" id="ARBA00022519"/>
    </source>
</evidence>
<dbReference type="Pfam" id="PF12832">
    <property type="entry name" value="MFS_1_like"/>
    <property type="match status" value="1"/>
</dbReference>
<evidence type="ECO:0000256" key="8">
    <source>
        <dbReference type="SAM" id="Phobius"/>
    </source>
</evidence>
<evidence type="ECO:0000313" key="11">
    <source>
        <dbReference type="Proteomes" id="UP000253250"/>
    </source>
</evidence>
<dbReference type="PANTHER" id="PTHR23522:SF10">
    <property type="entry name" value="3-PHENYLPROPIONIC ACID TRANSPORTER-RELATED"/>
    <property type="match status" value="1"/>
</dbReference>
<feature type="transmembrane region" description="Helical" evidence="8">
    <location>
        <begin position="133"/>
        <end position="163"/>
    </location>
</feature>
<comment type="subcellular location">
    <subcellularLocation>
        <location evidence="1">Cell inner membrane</location>
        <topology evidence="1">Multi-pass membrane protein</topology>
    </subcellularLocation>
</comment>